<protein>
    <recommendedName>
        <fullName evidence="2">DUF7707 domain-containing protein</fullName>
    </recommendedName>
</protein>
<dbReference type="InterPro" id="IPR056124">
    <property type="entry name" value="DUF7707"/>
</dbReference>
<comment type="caution">
    <text evidence="3">The sequence shown here is derived from an EMBL/GenBank/DDBJ whole genome shotgun (WGS) entry which is preliminary data.</text>
</comment>
<accession>A0AAN6JL99</accession>
<sequence length="213" mass="21687">MQSSFSSSYSSRARAAAAASAVALLALASSSAAQAPSGVPSFTWNLLNVSDVQRGVLCSQQMKFCAQSGCEDPKANITINWCNNQTMGARCACNSGATVLDQYNWPLELADCQGRGSACKAACFLPQYSASLQSCQAACDKAYTSTCGTANQVAADYSIMKEGDKPSYAMITGGTAGSVPGAASLRMALPSLTSSLALGSLVLGFGAGLAVLA</sequence>
<dbReference type="Pfam" id="PF24808">
    <property type="entry name" value="DUF7707"/>
    <property type="match status" value="1"/>
</dbReference>
<keyword evidence="1" id="KW-0732">Signal</keyword>
<name>A0AAN6JL99_9BASI</name>
<dbReference type="Proteomes" id="UP001176521">
    <property type="component" value="Unassembled WGS sequence"/>
</dbReference>
<evidence type="ECO:0000259" key="2">
    <source>
        <dbReference type="Pfam" id="PF24808"/>
    </source>
</evidence>
<feature type="chain" id="PRO_5042978751" description="DUF7707 domain-containing protein" evidence="1">
    <location>
        <begin position="34"/>
        <end position="213"/>
    </location>
</feature>
<evidence type="ECO:0000313" key="3">
    <source>
        <dbReference type="EMBL" id="KAK0533819.1"/>
    </source>
</evidence>
<organism evidence="3 4">
    <name type="scientific">Tilletia horrida</name>
    <dbReference type="NCBI Taxonomy" id="155126"/>
    <lineage>
        <taxon>Eukaryota</taxon>
        <taxon>Fungi</taxon>
        <taxon>Dikarya</taxon>
        <taxon>Basidiomycota</taxon>
        <taxon>Ustilaginomycotina</taxon>
        <taxon>Exobasidiomycetes</taxon>
        <taxon>Tilletiales</taxon>
        <taxon>Tilletiaceae</taxon>
        <taxon>Tilletia</taxon>
    </lineage>
</organism>
<reference evidence="3" key="1">
    <citation type="journal article" date="2023" name="PhytoFront">
        <title>Draft Genome Resources of Seven Strains of Tilletia horrida, Causal Agent of Kernel Smut of Rice.</title>
        <authorList>
            <person name="Khanal S."/>
            <person name="Antony Babu S."/>
            <person name="Zhou X.G."/>
        </authorList>
    </citation>
    <scope>NUCLEOTIDE SEQUENCE</scope>
    <source>
        <strain evidence="3">TX3</strain>
    </source>
</reference>
<dbReference type="AlphaFoldDB" id="A0AAN6JL99"/>
<keyword evidence="4" id="KW-1185">Reference proteome</keyword>
<proteinExistence type="predicted"/>
<gene>
    <name evidence="3" type="ORF">OC842_002841</name>
</gene>
<feature type="domain" description="DUF7707" evidence="2">
    <location>
        <begin position="47"/>
        <end position="151"/>
    </location>
</feature>
<dbReference type="EMBL" id="JAPDMQ010000129">
    <property type="protein sequence ID" value="KAK0533819.1"/>
    <property type="molecule type" value="Genomic_DNA"/>
</dbReference>
<evidence type="ECO:0000313" key="4">
    <source>
        <dbReference type="Proteomes" id="UP001176521"/>
    </source>
</evidence>
<evidence type="ECO:0000256" key="1">
    <source>
        <dbReference type="SAM" id="SignalP"/>
    </source>
</evidence>
<feature type="signal peptide" evidence="1">
    <location>
        <begin position="1"/>
        <end position="33"/>
    </location>
</feature>